<feature type="disulfide bond" evidence="2">
    <location>
        <begin position="34"/>
        <end position="52"/>
    </location>
</feature>
<dbReference type="PROSITE" id="PS50068">
    <property type="entry name" value="LDLRA_2"/>
    <property type="match status" value="1"/>
</dbReference>
<gene>
    <name evidence="4" type="ORF">J1605_018361</name>
</gene>
<feature type="signal peptide" evidence="3">
    <location>
        <begin position="1"/>
        <end position="18"/>
    </location>
</feature>
<sequence length="105" mass="11654">MMYPLVIIPFIPKMFVSSLLVPLPAFCEDDELECANHECVSRDRWCDGEADCVDSSDEWDCVTLSANVNSSSFLTAHRSAVEHHVCADGWQETLSQLACKQMGLG</sequence>
<dbReference type="InterPro" id="IPR023415">
    <property type="entry name" value="LDLR_class-A_CS"/>
</dbReference>
<proteinExistence type="predicted"/>
<reference evidence="4 5" key="1">
    <citation type="submission" date="2022-11" db="EMBL/GenBank/DDBJ databases">
        <title>Whole genome sequence of Eschrichtius robustus ER-17-0199.</title>
        <authorList>
            <person name="Bruniche-Olsen A."/>
            <person name="Black A.N."/>
            <person name="Fields C.J."/>
            <person name="Walden K."/>
            <person name="Dewoody J.A."/>
        </authorList>
    </citation>
    <scope>NUCLEOTIDE SEQUENCE [LARGE SCALE GENOMIC DNA]</scope>
    <source>
        <strain evidence="4">ER-17-0199</strain>
        <tissue evidence="4">Blubber</tissue>
    </source>
</reference>
<dbReference type="SMART" id="SM00192">
    <property type="entry name" value="LDLa"/>
    <property type="match status" value="1"/>
</dbReference>
<dbReference type="InterPro" id="IPR036055">
    <property type="entry name" value="LDL_receptor-like_sf"/>
</dbReference>
<keyword evidence="3" id="KW-0732">Signal</keyword>
<evidence type="ECO:0000256" key="1">
    <source>
        <dbReference type="ARBA" id="ARBA00023157"/>
    </source>
</evidence>
<dbReference type="Pfam" id="PF00057">
    <property type="entry name" value="Ldl_recept_a"/>
    <property type="match status" value="1"/>
</dbReference>
<dbReference type="FunFam" id="4.10.400.10:FF:000103">
    <property type="entry name" value="Atrial natriuretic peptide-converting enzyme"/>
    <property type="match status" value="1"/>
</dbReference>
<evidence type="ECO:0000313" key="5">
    <source>
        <dbReference type="Proteomes" id="UP001159641"/>
    </source>
</evidence>
<comment type="caution">
    <text evidence="4">The sequence shown here is derived from an EMBL/GenBank/DDBJ whole genome shotgun (WGS) entry which is preliminary data.</text>
</comment>
<feature type="disulfide bond" evidence="2">
    <location>
        <begin position="46"/>
        <end position="61"/>
    </location>
</feature>
<evidence type="ECO:0000256" key="3">
    <source>
        <dbReference type="SAM" id="SignalP"/>
    </source>
</evidence>
<dbReference type="CDD" id="cd00112">
    <property type="entry name" value="LDLa"/>
    <property type="match status" value="1"/>
</dbReference>
<dbReference type="Proteomes" id="UP001159641">
    <property type="component" value="Unassembled WGS sequence"/>
</dbReference>
<dbReference type="EMBL" id="JAIQCJ010000577">
    <property type="protein sequence ID" value="KAJ8795346.1"/>
    <property type="molecule type" value="Genomic_DNA"/>
</dbReference>
<organism evidence="4 5">
    <name type="scientific">Eschrichtius robustus</name>
    <name type="common">California gray whale</name>
    <name type="synonym">Eschrichtius gibbosus</name>
    <dbReference type="NCBI Taxonomy" id="9764"/>
    <lineage>
        <taxon>Eukaryota</taxon>
        <taxon>Metazoa</taxon>
        <taxon>Chordata</taxon>
        <taxon>Craniata</taxon>
        <taxon>Vertebrata</taxon>
        <taxon>Euteleostomi</taxon>
        <taxon>Mammalia</taxon>
        <taxon>Eutheria</taxon>
        <taxon>Laurasiatheria</taxon>
        <taxon>Artiodactyla</taxon>
        <taxon>Whippomorpha</taxon>
        <taxon>Cetacea</taxon>
        <taxon>Mysticeti</taxon>
        <taxon>Eschrichtiidae</taxon>
        <taxon>Eschrichtius</taxon>
    </lineage>
</organism>
<dbReference type="Gene3D" id="4.10.400.10">
    <property type="entry name" value="Low-density Lipoprotein Receptor"/>
    <property type="match status" value="1"/>
</dbReference>
<name>A0AB34HUH8_ESCRO</name>
<evidence type="ECO:0000313" key="4">
    <source>
        <dbReference type="EMBL" id="KAJ8795346.1"/>
    </source>
</evidence>
<dbReference type="SUPFAM" id="SSF57424">
    <property type="entry name" value="LDL receptor-like module"/>
    <property type="match status" value="1"/>
</dbReference>
<feature type="chain" id="PRO_5044346536" evidence="3">
    <location>
        <begin position="19"/>
        <end position="105"/>
    </location>
</feature>
<feature type="disulfide bond" evidence="2">
    <location>
        <begin position="27"/>
        <end position="39"/>
    </location>
</feature>
<accession>A0AB34HUH8</accession>
<keyword evidence="1 2" id="KW-1015">Disulfide bond</keyword>
<protein>
    <submittedName>
        <fullName evidence="4">Uncharacterized protein</fullName>
    </submittedName>
</protein>
<keyword evidence="5" id="KW-1185">Reference proteome</keyword>
<dbReference type="InterPro" id="IPR002172">
    <property type="entry name" value="LDrepeatLR_classA_rpt"/>
</dbReference>
<dbReference type="AlphaFoldDB" id="A0AB34HUH8"/>
<dbReference type="PROSITE" id="PS01209">
    <property type="entry name" value="LDLRA_1"/>
    <property type="match status" value="1"/>
</dbReference>
<evidence type="ECO:0000256" key="2">
    <source>
        <dbReference type="PROSITE-ProRule" id="PRU00124"/>
    </source>
</evidence>